<evidence type="ECO:0000256" key="1">
    <source>
        <dbReference type="SAM" id="MobiDB-lite"/>
    </source>
</evidence>
<dbReference type="Gene3D" id="3.30.420.10">
    <property type="entry name" value="Ribonuclease H-like superfamily/Ribonuclease H"/>
    <property type="match status" value="1"/>
</dbReference>
<evidence type="ECO:0000313" key="3">
    <source>
        <dbReference type="Proteomes" id="UP000535543"/>
    </source>
</evidence>
<organism evidence="2 3">
    <name type="scientific">Antrihabitans stalactiti</name>
    <dbReference type="NCBI Taxonomy" id="2584121"/>
    <lineage>
        <taxon>Bacteria</taxon>
        <taxon>Bacillati</taxon>
        <taxon>Actinomycetota</taxon>
        <taxon>Actinomycetes</taxon>
        <taxon>Mycobacteriales</taxon>
        <taxon>Nocardiaceae</taxon>
        <taxon>Antrihabitans</taxon>
    </lineage>
</organism>
<dbReference type="RefSeq" id="WP_169586123.1">
    <property type="nucleotide sequence ID" value="NZ_VCQU01000003.1"/>
</dbReference>
<name>A0A848KAD8_9NOCA</name>
<keyword evidence="3" id="KW-1185">Reference proteome</keyword>
<reference evidence="2 3" key="1">
    <citation type="submission" date="2019-05" db="EMBL/GenBank/DDBJ databases">
        <authorList>
            <person name="Lee S.D."/>
        </authorList>
    </citation>
    <scope>NUCLEOTIDE SEQUENCE [LARGE SCALE GENOMIC DNA]</scope>
    <source>
        <strain evidence="2 3">YC2-7</strain>
    </source>
</reference>
<protein>
    <submittedName>
        <fullName evidence="2">Transposase family protein</fullName>
    </submittedName>
</protein>
<dbReference type="AlphaFoldDB" id="A0A848KAD8"/>
<feature type="region of interest" description="Disordered" evidence="1">
    <location>
        <begin position="175"/>
        <end position="194"/>
    </location>
</feature>
<reference evidence="2 3" key="2">
    <citation type="submission" date="2020-06" db="EMBL/GenBank/DDBJ databases">
        <title>Antribacter stalactiti gen. nov., sp. nov., a new member of the family Nacardiaceae isolated from a cave.</title>
        <authorList>
            <person name="Kim I.S."/>
        </authorList>
    </citation>
    <scope>NUCLEOTIDE SEQUENCE [LARGE SCALE GENOMIC DNA]</scope>
    <source>
        <strain evidence="2 3">YC2-7</strain>
    </source>
</reference>
<dbReference type="EMBL" id="VCQU01000003">
    <property type="protein sequence ID" value="NMN95331.1"/>
    <property type="molecule type" value="Genomic_DNA"/>
</dbReference>
<dbReference type="InterPro" id="IPR036397">
    <property type="entry name" value="RNaseH_sf"/>
</dbReference>
<dbReference type="Proteomes" id="UP000535543">
    <property type="component" value="Unassembled WGS sequence"/>
</dbReference>
<accession>A0A848KAD8</accession>
<sequence>MTMRTDNPRWGAPRIRTRSIRAGLAAPRAVSTIHRILQRCGVVTAPIRRSPRTWRRFERFAPNDLWQIDGTQVELVGASKAWVFDLLDDQARYGIAATAIDERGTPRQLISDNGMQFKSGKRREIEVLPGTTHRIGYHPAVVAAAASADLRQVGALSPHLQGVLRRPRSQAYETLPTVAPGDPRPKRRNHGPRTFKVAKAGSFNYRNARSTSGTPISAST</sequence>
<dbReference type="SUPFAM" id="SSF53098">
    <property type="entry name" value="Ribonuclease H-like"/>
    <property type="match status" value="1"/>
</dbReference>
<gene>
    <name evidence="2" type="ORF">FGL95_09845</name>
</gene>
<dbReference type="InterPro" id="IPR012337">
    <property type="entry name" value="RNaseH-like_sf"/>
</dbReference>
<evidence type="ECO:0000313" key="2">
    <source>
        <dbReference type="EMBL" id="NMN95331.1"/>
    </source>
</evidence>
<dbReference type="GO" id="GO:0003676">
    <property type="term" value="F:nucleic acid binding"/>
    <property type="evidence" value="ECO:0007669"/>
    <property type="project" value="InterPro"/>
</dbReference>
<proteinExistence type="predicted"/>
<comment type="caution">
    <text evidence="2">The sequence shown here is derived from an EMBL/GenBank/DDBJ whole genome shotgun (WGS) entry which is preliminary data.</text>
</comment>